<keyword evidence="1 3" id="KW-0547">Nucleotide-binding</keyword>
<dbReference type="Pfam" id="PF01580">
    <property type="entry name" value="FtsK_SpoIIIE"/>
    <property type="match status" value="1"/>
</dbReference>
<dbReference type="RefSeq" id="WP_274997707.1">
    <property type="nucleotide sequence ID" value="NZ_JAJQQP010000017.1"/>
</dbReference>
<feature type="binding site" evidence="3">
    <location>
        <begin position="468"/>
        <end position="475"/>
    </location>
    <ligand>
        <name>ATP</name>
        <dbReference type="ChEBI" id="CHEBI:30616"/>
    </ligand>
</feature>
<dbReference type="Gene3D" id="3.40.50.300">
    <property type="entry name" value="P-loop containing nucleotide triphosphate hydrolases"/>
    <property type="match status" value="2"/>
</dbReference>
<feature type="domain" description="FtsK" evidence="5">
    <location>
        <begin position="447"/>
        <end position="652"/>
    </location>
</feature>
<gene>
    <name evidence="6" type="ORF">J2S48_000635</name>
</gene>
<evidence type="ECO:0000256" key="3">
    <source>
        <dbReference type="PROSITE-ProRule" id="PRU00289"/>
    </source>
</evidence>
<dbReference type="InterPro" id="IPR050206">
    <property type="entry name" value="FtsK/SpoIIIE/SftA"/>
</dbReference>
<dbReference type="Proteomes" id="UP001183585">
    <property type="component" value="Unassembled WGS sequence"/>
</dbReference>
<name>A0ABU2CIG2_9MICO</name>
<dbReference type="InterPro" id="IPR027417">
    <property type="entry name" value="P-loop_NTPase"/>
</dbReference>
<reference evidence="6 7" key="1">
    <citation type="submission" date="2023-07" db="EMBL/GenBank/DDBJ databases">
        <title>Sequencing the genomes of 1000 actinobacteria strains.</title>
        <authorList>
            <person name="Klenk H.-P."/>
        </authorList>
    </citation>
    <scope>NUCLEOTIDE SEQUENCE [LARGE SCALE GENOMIC DNA]</scope>
    <source>
        <strain evidence="6 7">DSM 45554</strain>
    </source>
</reference>
<feature type="region of interest" description="Disordered" evidence="4">
    <location>
        <begin position="161"/>
        <end position="208"/>
    </location>
</feature>
<feature type="compositionally biased region" description="Basic and acidic residues" evidence="4">
    <location>
        <begin position="168"/>
        <end position="182"/>
    </location>
</feature>
<feature type="compositionally biased region" description="Low complexity" evidence="4">
    <location>
        <begin position="1"/>
        <end position="12"/>
    </location>
</feature>
<feature type="compositionally biased region" description="Basic and acidic residues" evidence="4">
    <location>
        <begin position="673"/>
        <end position="682"/>
    </location>
</feature>
<feature type="region of interest" description="Disordered" evidence="4">
    <location>
        <begin position="1"/>
        <end position="23"/>
    </location>
</feature>
<dbReference type="InterPro" id="IPR002543">
    <property type="entry name" value="FtsK_dom"/>
</dbReference>
<dbReference type="SUPFAM" id="SSF52540">
    <property type="entry name" value="P-loop containing nucleoside triphosphate hydrolases"/>
    <property type="match status" value="1"/>
</dbReference>
<proteinExistence type="predicted"/>
<feature type="compositionally biased region" description="Polar residues" evidence="4">
    <location>
        <begin position="183"/>
        <end position="196"/>
    </location>
</feature>
<evidence type="ECO:0000313" key="6">
    <source>
        <dbReference type="EMBL" id="MDR7381120.1"/>
    </source>
</evidence>
<accession>A0ABU2CIG2</accession>
<dbReference type="PANTHER" id="PTHR22683:SF41">
    <property type="entry name" value="DNA TRANSLOCASE FTSK"/>
    <property type="match status" value="1"/>
</dbReference>
<feature type="compositionally biased region" description="Basic and acidic residues" evidence="4">
    <location>
        <begin position="199"/>
        <end position="208"/>
    </location>
</feature>
<evidence type="ECO:0000259" key="5">
    <source>
        <dbReference type="PROSITE" id="PS50901"/>
    </source>
</evidence>
<keyword evidence="2 3" id="KW-0067">ATP-binding</keyword>
<feature type="region of interest" description="Disordered" evidence="4">
    <location>
        <begin position="62"/>
        <end position="87"/>
    </location>
</feature>
<protein>
    <recommendedName>
        <fullName evidence="5">FtsK domain-containing protein</fullName>
    </recommendedName>
</protein>
<feature type="region of interest" description="Disordered" evidence="4">
    <location>
        <begin position="643"/>
        <end position="738"/>
    </location>
</feature>
<dbReference type="PANTHER" id="PTHR22683">
    <property type="entry name" value="SPORULATION PROTEIN RELATED"/>
    <property type="match status" value="1"/>
</dbReference>
<evidence type="ECO:0000313" key="7">
    <source>
        <dbReference type="Proteomes" id="UP001183585"/>
    </source>
</evidence>
<evidence type="ECO:0000256" key="1">
    <source>
        <dbReference type="ARBA" id="ARBA00022741"/>
    </source>
</evidence>
<evidence type="ECO:0000256" key="2">
    <source>
        <dbReference type="ARBA" id="ARBA00022840"/>
    </source>
</evidence>
<evidence type="ECO:0000256" key="4">
    <source>
        <dbReference type="SAM" id="MobiDB-lite"/>
    </source>
</evidence>
<sequence>MSQQVPGTAMAGGNPGGGSGRAEPVRVVEERIRGLAGAARQLVLAGCSVVLEAQRAAEVRLREAHRSRHTASGGSGGANDDSPGARAHEPVDAMEQHLIDSARILAPGAAGLAPTDPGWGQQDLIARAGWAGHVRVGETTTGVPVVVPLLGTAGWCVVPEEEVSPAPDEPRPAEHGGHDSGEGHQSGTPYGPTASSRRAGAEAPHRDSVAGAYRRAALRVVQQTVLRTVAASPAFGVRVDCLDPAVSGILGVLGGVTAQFPQVVGRAVHDDVDVRRVLTRLVETSAARGHRMAQAGAATFRELQARSRGADPHHLLVVLDYPRGIDQAAQTNLVRLAATGAQRGISLLVTYDWTAEPAPGVDPDALLDHLTGIVAGTDGLFVSDVFDTPVAPDDPISDLPAVVRQILARTSDAKLPTLAFDDTLPSPDQWWSSVVDGLETVVGFTDQDPVVVRLRTSNPPLPHLLVAGAIGQGKSNFLLTLIHGLAVRYSPADLELYLLDFKHGVEFARLGPAAGREYFLPHVKVLGIHADRMFGVAVLRHLNEELARRAAMFKAADVVDLADFPQESFGAVPRPARIVAVLDEFQVLLDGDDDRAEEAINLLERLARLGRAYGIHLEFSTQTLDGTPKLTMKRDAIFGQVPHEDRPEDHCLGLPGRARQREHRRGGPAVPRAGDREHELRAPRGQPTGADCLRRPPTPVRPATPAVGTRRWEQHATAARVPPGRPRTPAHRPDRVPA</sequence>
<keyword evidence="7" id="KW-1185">Reference proteome</keyword>
<comment type="caution">
    <text evidence="6">The sequence shown here is derived from an EMBL/GenBank/DDBJ whole genome shotgun (WGS) entry which is preliminary data.</text>
</comment>
<dbReference type="PROSITE" id="PS50901">
    <property type="entry name" value="FTSK"/>
    <property type="match status" value="1"/>
</dbReference>
<organism evidence="6 7">
    <name type="scientific">Promicromonospora iranensis</name>
    <dbReference type="NCBI Taxonomy" id="1105144"/>
    <lineage>
        <taxon>Bacteria</taxon>
        <taxon>Bacillati</taxon>
        <taxon>Actinomycetota</taxon>
        <taxon>Actinomycetes</taxon>
        <taxon>Micrococcales</taxon>
        <taxon>Promicromonosporaceae</taxon>
        <taxon>Promicromonospora</taxon>
    </lineage>
</organism>
<dbReference type="EMBL" id="JAVDYE010000001">
    <property type="protein sequence ID" value="MDR7381120.1"/>
    <property type="molecule type" value="Genomic_DNA"/>
</dbReference>